<dbReference type="InterPro" id="IPR002347">
    <property type="entry name" value="SDR_fam"/>
</dbReference>
<organism evidence="4 5">
    <name type="scientific">Herbihabitans rhizosphaerae</name>
    <dbReference type="NCBI Taxonomy" id="1872711"/>
    <lineage>
        <taxon>Bacteria</taxon>
        <taxon>Bacillati</taxon>
        <taxon>Actinomycetota</taxon>
        <taxon>Actinomycetes</taxon>
        <taxon>Pseudonocardiales</taxon>
        <taxon>Pseudonocardiaceae</taxon>
        <taxon>Herbihabitans</taxon>
    </lineage>
</organism>
<accession>A0A4Q7KDA7</accession>
<dbReference type="SUPFAM" id="SSF51735">
    <property type="entry name" value="NAD(P)-binding Rossmann-fold domains"/>
    <property type="match status" value="1"/>
</dbReference>
<dbReference type="InterPro" id="IPR036291">
    <property type="entry name" value="NAD(P)-bd_dom_sf"/>
</dbReference>
<comment type="similarity">
    <text evidence="1 3">Belongs to the short-chain dehydrogenases/reductases (SDR) family.</text>
</comment>
<evidence type="ECO:0000313" key="5">
    <source>
        <dbReference type="Proteomes" id="UP000294257"/>
    </source>
</evidence>
<dbReference type="RefSeq" id="WP_130348304.1">
    <property type="nucleotide sequence ID" value="NZ_SGWQ01000015.1"/>
</dbReference>
<evidence type="ECO:0000256" key="2">
    <source>
        <dbReference type="ARBA" id="ARBA00023002"/>
    </source>
</evidence>
<reference evidence="4 5" key="1">
    <citation type="submission" date="2019-02" db="EMBL/GenBank/DDBJ databases">
        <title>Genomic Encyclopedia of Type Strains, Phase IV (KMG-IV): sequencing the most valuable type-strain genomes for metagenomic binning, comparative biology and taxonomic classification.</title>
        <authorList>
            <person name="Goeker M."/>
        </authorList>
    </citation>
    <scope>NUCLEOTIDE SEQUENCE [LARGE SCALE GENOMIC DNA]</scope>
    <source>
        <strain evidence="4 5">DSM 101727</strain>
    </source>
</reference>
<evidence type="ECO:0000256" key="3">
    <source>
        <dbReference type="RuleBase" id="RU000363"/>
    </source>
</evidence>
<keyword evidence="5" id="KW-1185">Reference proteome</keyword>
<dbReference type="Gene3D" id="3.40.50.720">
    <property type="entry name" value="NAD(P)-binding Rossmann-like Domain"/>
    <property type="match status" value="1"/>
</dbReference>
<dbReference type="EMBL" id="SGWQ01000015">
    <property type="protein sequence ID" value="RZS31157.1"/>
    <property type="molecule type" value="Genomic_DNA"/>
</dbReference>
<keyword evidence="2" id="KW-0560">Oxidoreductase</keyword>
<gene>
    <name evidence="4" type="ORF">EV193_11536</name>
</gene>
<dbReference type="Pfam" id="PF00106">
    <property type="entry name" value="adh_short"/>
    <property type="match status" value="1"/>
</dbReference>
<name>A0A4Q7KDA7_9PSEU</name>
<comment type="caution">
    <text evidence="4">The sequence shown here is derived from an EMBL/GenBank/DDBJ whole genome shotgun (WGS) entry which is preliminary data.</text>
</comment>
<sequence>MSSIALVTGASSGIGFETARRLAGEGRTVIMHTRTHDDGVATVRRLGAAGVDPALLDFAVADFTRLHEVVTMVDEIVERYQRIDLLVNNAGIAGPDARTLTEDGNEVTLQVNYLAAFLLTRLLDEPLRRAGNARVINVSSSLHKGGDIDWTDINRRQRYLRGAAYAQSKLALTVFTTAFARGTAGARTAISVHPGVVDTAVLRAYGHRGRPVGAAADVIAHLASPNTTVRNGGYYDERVLGTPSPVVLDSRAGDRLWKLSERLITAPVA</sequence>
<evidence type="ECO:0000313" key="4">
    <source>
        <dbReference type="EMBL" id="RZS31157.1"/>
    </source>
</evidence>
<protein>
    <submittedName>
        <fullName evidence="4">NAD(P)-dependent dehydrogenase (Short-subunit alcohol dehydrogenase family)</fullName>
    </submittedName>
</protein>
<dbReference type="InterPro" id="IPR020904">
    <property type="entry name" value="Sc_DH/Rdtase_CS"/>
</dbReference>
<dbReference type="PANTHER" id="PTHR43157">
    <property type="entry name" value="PHOSPHATIDYLINOSITOL-GLYCAN BIOSYNTHESIS CLASS F PROTEIN-RELATED"/>
    <property type="match status" value="1"/>
</dbReference>
<dbReference type="PROSITE" id="PS00061">
    <property type="entry name" value="ADH_SHORT"/>
    <property type="match status" value="1"/>
</dbReference>
<dbReference type="AlphaFoldDB" id="A0A4Q7KDA7"/>
<evidence type="ECO:0000256" key="1">
    <source>
        <dbReference type="ARBA" id="ARBA00006484"/>
    </source>
</evidence>
<dbReference type="PRINTS" id="PR00080">
    <property type="entry name" value="SDRFAMILY"/>
</dbReference>
<dbReference type="PRINTS" id="PR00081">
    <property type="entry name" value="GDHRDH"/>
</dbReference>
<dbReference type="PANTHER" id="PTHR43157:SF31">
    <property type="entry name" value="PHOSPHATIDYLINOSITOL-GLYCAN BIOSYNTHESIS CLASS F PROTEIN"/>
    <property type="match status" value="1"/>
</dbReference>
<dbReference type="GO" id="GO:0016491">
    <property type="term" value="F:oxidoreductase activity"/>
    <property type="evidence" value="ECO:0007669"/>
    <property type="project" value="UniProtKB-KW"/>
</dbReference>
<dbReference type="OrthoDB" id="3772961at2"/>
<proteinExistence type="inferred from homology"/>
<dbReference type="Proteomes" id="UP000294257">
    <property type="component" value="Unassembled WGS sequence"/>
</dbReference>